<dbReference type="PANTHER" id="PTHR47245:SF2">
    <property type="entry name" value="PEPTIDYL-PROLYL CIS-TRANS ISOMERASE HP_0175-RELATED"/>
    <property type="match status" value="1"/>
</dbReference>
<dbReference type="Gene3D" id="3.10.50.40">
    <property type="match status" value="1"/>
</dbReference>
<reference evidence="12" key="1">
    <citation type="submission" date="2015-09" db="EMBL/GenBank/DDBJ databases">
        <authorList>
            <person name="Rodrigo-Torres Lidia"/>
            <person name="Arahal R.David."/>
        </authorList>
    </citation>
    <scope>NUCLEOTIDE SEQUENCE [LARGE SCALE GENOMIC DNA]</scope>
    <source>
        <strain evidence="12">CECT 5114</strain>
    </source>
</reference>
<protein>
    <recommendedName>
        <fullName evidence="4">Parvulin-like PPIase</fullName>
        <ecNumber evidence="3">5.2.1.8</ecNumber>
    </recommendedName>
    <alternativeName>
        <fullName evidence="6">Peptidyl-prolyl cis-trans isomerase plp</fullName>
    </alternativeName>
    <alternativeName>
        <fullName evidence="7">Rotamase plp</fullName>
    </alternativeName>
</protein>
<comment type="similarity">
    <text evidence="2">Belongs to the PpiC/parvulin rotamase family.</text>
</comment>
<dbReference type="STRING" id="1715691.TA5113_00475"/>
<dbReference type="InterPro" id="IPR027304">
    <property type="entry name" value="Trigger_fact/SurA_dom_sf"/>
</dbReference>
<evidence type="ECO:0000256" key="5">
    <source>
        <dbReference type="ARBA" id="ARBA00023110"/>
    </source>
</evidence>
<keyword evidence="12" id="KW-1185">Reference proteome</keyword>
<evidence type="ECO:0000259" key="10">
    <source>
        <dbReference type="PROSITE" id="PS50198"/>
    </source>
</evidence>
<dbReference type="Proteomes" id="UP000051184">
    <property type="component" value="Unassembled WGS sequence"/>
</dbReference>
<keyword evidence="5 8" id="KW-0697">Rotamase</keyword>
<accession>A0A0P1IM22</accession>
<evidence type="ECO:0000256" key="4">
    <source>
        <dbReference type="ARBA" id="ARBA00018370"/>
    </source>
</evidence>
<dbReference type="InterPro" id="IPR046357">
    <property type="entry name" value="PPIase_dom_sf"/>
</dbReference>
<comment type="catalytic activity">
    <reaction evidence="1">
        <text>[protein]-peptidylproline (omega=180) = [protein]-peptidylproline (omega=0)</text>
        <dbReference type="Rhea" id="RHEA:16237"/>
        <dbReference type="Rhea" id="RHEA-COMP:10747"/>
        <dbReference type="Rhea" id="RHEA-COMP:10748"/>
        <dbReference type="ChEBI" id="CHEBI:83833"/>
        <dbReference type="ChEBI" id="CHEBI:83834"/>
        <dbReference type="EC" id="5.2.1.8"/>
    </reaction>
</comment>
<dbReference type="GO" id="GO:0003755">
    <property type="term" value="F:peptidyl-prolyl cis-trans isomerase activity"/>
    <property type="evidence" value="ECO:0007669"/>
    <property type="project" value="UniProtKB-KW"/>
</dbReference>
<evidence type="ECO:0000256" key="6">
    <source>
        <dbReference type="ARBA" id="ARBA00030642"/>
    </source>
</evidence>
<dbReference type="OrthoDB" id="14196at2"/>
<name>A0A0P1IM22_9RHOB</name>
<dbReference type="InterPro" id="IPR050245">
    <property type="entry name" value="PrsA_foldase"/>
</dbReference>
<dbReference type="RefSeq" id="WP_058313621.1">
    <property type="nucleotide sequence ID" value="NZ_CYTO01000004.1"/>
</dbReference>
<evidence type="ECO:0000256" key="7">
    <source>
        <dbReference type="ARBA" id="ARBA00031484"/>
    </source>
</evidence>
<evidence type="ECO:0000256" key="3">
    <source>
        <dbReference type="ARBA" id="ARBA00013194"/>
    </source>
</evidence>
<sequence>MSKTLNFLRGSAVALMLATPAFADDSPNAETVVATVNGTEITLGQMIAVRAGLDAQYQSLPDDVLFNGILDQLVQQALLGSSLEGDTPKQVELELQNQRLALMAAAVIQNVINTKIDDAAVQAAYDIQYKDFEGPREFNASHILVQTEEEAKAIAEEIRGGADFAETAKAKSTGPSGPNGGSLGWFGPGQMVAPFEAAVEALEVGAISDPVQTQFGWHVIILNESRQQEAPPLDAVRQQLEGELQRTVIEEEIKRLEGTASIDKSGSEALDPSILKQADLLEN</sequence>
<dbReference type="PANTHER" id="PTHR47245">
    <property type="entry name" value="PEPTIDYLPROLYL ISOMERASE"/>
    <property type="match status" value="1"/>
</dbReference>
<organism evidence="11 12">
    <name type="scientific">Cognatishimia activa</name>
    <dbReference type="NCBI Taxonomy" id="1715691"/>
    <lineage>
        <taxon>Bacteria</taxon>
        <taxon>Pseudomonadati</taxon>
        <taxon>Pseudomonadota</taxon>
        <taxon>Alphaproteobacteria</taxon>
        <taxon>Rhodobacterales</taxon>
        <taxon>Paracoccaceae</taxon>
        <taxon>Cognatishimia</taxon>
    </lineage>
</organism>
<dbReference type="PROSITE" id="PS50198">
    <property type="entry name" value="PPIC_PPIASE_2"/>
    <property type="match status" value="1"/>
</dbReference>
<feature type="chain" id="PRO_5006065406" description="Parvulin-like PPIase" evidence="9">
    <location>
        <begin position="24"/>
        <end position="283"/>
    </location>
</feature>
<evidence type="ECO:0000256" key="2">
    <source>
        <dbReference type="ARBA" id="ARBA00007656"/>
    </source>
</evidence>
<dbReference type="EC" id="5.2.1.8" evidence="3"/>
<proteinExistence type="inferred from homology"/>
<evidence type="ECO:0000256" key="1">
    <source>
        <dbReference type="ARBA" id="ARBA00000971"/>
    </source>
</evidence>
<keyword evidence="9" id="KW-0732">Signal</keyword>
<dbReference type="SUPFAM" id="SSF54534">
    <property type="entry name" value="FKBP-like"/>
    <property type="match status" value="1"/>
</dbReference>
<dbReference type="EMBL" id="CYUE01000002">
    <property type="protein sequence ID" value="CUK24627.1"/>
    <property type="molecule type" value="Genomic_DNA"/>
</dbReference>
<dbReference type="SUPFAM" id="SSF109998">
    <property type="entry name" value="Triger factor/SurA peptide-binding domain-like"/>
    <property type="match status" value="1"/>
</dbReference>
<feature type="signal peptide" evidence="9">
    <location>
        <begin position="1"/>
        <end position="23"/>
    </location>
</feature>
<evidence type="ECO:0000256" key="9">
    <source>
        <dbReference type="SAM" id="SignalP"/>
    </source>
</evidence>
<gene>
    <name evidence="11" type="primary">cbf2</name>
    <name evidence="11" type="ORF">TA5114_00412</name>
</gene>
<evidence type="ECO:0000256" key="8">
    <source>
        <dbReference type="PROSITE-ProRule" id="PRU00278"/>
    </source>
</evidence>
<dbReference type="AlphaFoldDB" id="A0A0P1IM22"/>
<evidence type="ECO:0000313" key="12">
    <source>
        <dbReference type="Proteomes" id="UP000051184"/>
    </source>
</evidence>
<evidence type="ECO:0000313" key="11">
    <source>
        <dbReference type="EMBL" id="CUK24627.1"/>
    </source>
</evidence>
<dbReference type="InterPro" id="IPR000297">
    <property type="entry name" value="PPIase_PpiC"/>
</dbReference>
<keyword evidence="8 11" id="KW-0413">Isomerase</keyword>
<feature type="domain" description="PpiC" evidence="10">
    <location>
        <begin position="135"/>
        <end position="224"/>
    </location>
</feature>
<dbReference type="Pfam" id="PF00639">
    <property type="entry name" value="Rotamase"/>
    <property type="match status" value="1"/>
</dbReference>